<organism evidence="3">
    <name type="scientific">Helicoverpa armigera SNPV</name>
    <dbReference type="NCBI Taxonomy" id="991878"/>
    <lineage>
        <taxon>Viruses</taxon>
        <taxon>Viruses incertae sedis</taxon>
        <taxon>Naldaviricetes</taxon>
        <taxon>Lefavirales</taxon>
        <taxon>Baculoviridae</taxon>
        <taxon>Alphabaculovirus</taxon>
        <taxon>Alphabaculovirus helarmigerae</taxon>
    </lineage>
</organism>
<dbReference type="EMBL" id="MN862385">
    <property type="protein sequence ID" value="QOI08487.1"/>
    <property type="molecule type" value="Genomic_DNA"/>
</dbReference>
<evidence type="ECO:0000313" key="3">
    <source>
        <dbReference type="EMBL" id="QOI08487.1"/>
    </source>
</evidence>
<reference evidence="3" key="1">
    <citation type="submission" date="2019-12" db="EMBL/GenBank/DDBJ databases">
        <authorList>
            <person name="Naderpour M."/>
            <person name="Shahbazi R."/>
        </authorList>
    </citation>
    <scope>NUCLEOTIDE SEQUENCE</scope>
    <source>
        <strain evidence="3">76/2IRGO</strain>
    </source>
</reference>
<feature type="coiled-coil region" evidence="1">
    <location>
        <begin position="205"/>
        <end position="232"/>
    </location>
</feature>
<name>A0A7S6IJN4_9ABAC</name>
<dbReference type="PROSITE" id="PS51750">
    <property type="entry name" value="BRO_N"/>
    <property type="match status" value="1"/>
</dbReference>
<accession>A0A7S6IJN4</accession>
<evidence type="ECO:0000256" key="1">
    <source>
        <dbReference type="SAM" id="Coils"/>
    </source>
</evidence>
<dbReference type="SMART" id="SM01040">
    <property type="entry name" value="Bro-N"/>
    <property type="match status" value="1"/>
</dbReference>
<evidence type="ECO:0000259" key="2">
    <source>
        <dbReference type="PROSITE" id="PS51750"/>
    </source>
</evidence>
<dbReference type="Pfam" id="PF12299">
    <property type="entry name" value="DUF3627"/>
    <property type="match status" value="1"/>
</dbReference>
<dbReference type="Pfam" id="PF02498">
    <property type="entry name" value="Bro-N"/>
    <property type="match status" value="1"/>
</dbReference>
<proteinExistence type="predicted"/>
<keyword evidence="1" id="KW-0175">Coiled coil</keyword>
<feature type="domain" description="Bro-N" evidence="2">
    <location>
        <begin position="1"/>
        <end position="121"/>
    </location>
</feature>
<dbReference type="InterPro" id="IPR003497">
    <property type="entry name" value="BRO_N_domain"/>
</dbReference>
<sequence length="365" mass="40953">MSLTKIQFGDKEVETYTVDFNGEKWMVANPFAEALDYSRANKAIFEKVSAENQRTYDQIRSHRISATDCVTSPLPRNIQAKTKFINRAGVFELINASDMPGAKRFQAWNNNDLLPTLCQEGEYKMARDAPANIAHGMNAVHVATNEGVAAPWMKDLDHLKTVIVEKDRKIDDLTLALKSSNDELVKANAHLCDANKALVSFATEMISARRDCESARKDCETARKETAELANRMADIAQDVIAKPSDPQLLHSLAVCSMGEDQYAFLRPQKRSLKRSLDRLSVGEKDIVYKSDYVPNSINVLNKVKERLPKEKYKARHNRITLHEDLTREDLLQAIESTVSSRQVAIIVNKATSNITSIGNNTTNK</sequence>
<dbReference type="InterPro" id="IPR022549">
    <property type="entry name" value="DUF3627"/>
</dbReference>
<protein>
    <submittedName>
        <fullName evidence="3">BRO-A protein</fullName>
    </submittedName>
</protein>